<accession>A0A409VC41</accession>
<proteinExistence type="predicted"/>
<feature type="compositionally biased region" description="Low complexity" evidence="1">
    <location>
        <begin position="308"/>
        <end position="321"/>
    </location>
</feature>
<reference evidence="2 3" key="1">
    <citation type="journal article" date="2018" name="Evol. Lett.">
        <title>Horizontal gene cluster transfer increased hallucinogenic mushroom diversity.</title>
        <authorList>
            <person name="Reynolds H.T."/>
            <person name="Vijayakumar V."/>
            <person name="Gluck-Thaler E."/>
            <person name="Korotkin H.B."/>
            <person name="Matheny P.B."/>
            <person name="Slot J.C."/>
        </authorList>
    </citation>
    <scope>NUCLEOTIDE SEQUENCE [LARGE SCALE GENOMIC DNA]</scope>
    <source>
        <strain evidence="2 3">2629</strain>
    </source>
</reference>
<organism evidence="2 3">
    <name type="scientific">Panaeolus cyanescens</name>
    <dbReference type="NCBI Taxonomy" id="181874"/>
    <lineage>
        <taxon>Eukaryota</taxon>
        <taxon>Fungi</taxon>
        <taxon>Dikarya</taxon>
        <taxon>Basidiomycota</taxon>
        <taxon>Agaricomycotina</taxon>
        <taxon>Agaricomycetes</taxon>
        <taxon>Agaricomycetidae</taxon>
        <taxon>Agaricales</taxon>
        <taxon>Agaricineae</taxon>
        <taxon>Galeropsidaceae</taxon>
        <taxon>Panaeolus</taxon>
    </lineage>
</organism>
<dbReference type="Proteomes" id="UP000284842">
    <property type="component" value="Unassembled WGS sequence"/>
</dbReference>
<feature type="region of interest" description="Disordered" evidence="1">
    <location>
        <begin position="1"/>
        <end position="225"/>
    </location>
</feature>
<feature type="compositionally biased region" description="Basic and acidic residues" evidence="1">
    <location>
        <begin position="284"/>
        <end position="293"/>
    </location>
</feature>
<dbReference type="OrthoDB" id="3270241at2759"/>
<name>A0A409VC41_9AGAR</name>
<dbReference type="EMBL" id="NHTK01006084">
    <property type="protein sequence ID" value="PPQ64634.1"/>
    <property type="molecule type" value="Genomic_DNA"/>
</dbReference>
<feature type="compositionally biased region" description="Low complexity" evidence="1">
    <location>
        <begin position="146"/>
        <end position="157"/>
    </location>
</feature>
<protein>
    <submittedName>
        <fullName evidence="2">Uncharacterized protein</fullName>
    </submittedName>
</protein>
<evidence type="ECO:0000313" key="3">
    <source>
        <dbReference type="Proteomes" id="UP000284842"/>
    </source>
</evidence>
<gene>
    <name evidence="2" type="ORF">CVT24_008371</name>
</gene>
<sequence length="343" mass="37162">MLASSLSSESRQSSRKDNSQDDSATKTLPPSPPVSSPAASPFSGPRPLESNGSAEKLDLPQRSPADSYHSPSPSPPNSPISFGRLSSTHESPRPLANPQSPSFHSLVDRTFSKAADSSPAYTADSSNSSQMSVEQQLTQSLEKGYSSNSSSLQNSPSRVEPSSQSDTNIYAPENSLEASQQRTSPRKVAVLPYPSQPPSQFQRPLIHVHRPRGTQDSSQPLGTPIASLVPSTFAISTPPMQNWYQPSSEILQRRSSLNFYPPAPSQPASSSGKLARKSTTSREATPKRVRIMDTKNTSEPMNVDDDVYSQSQPSSDSYSDSFNEFHTQSYPPLQTQAPYDSQS</sequence>
<dbReference type="InParanoid" id="A0A409VC41"/>
<evidence type="ECO:0000256" key="1">
    <source>
        <dbReference type="SAM" id="MobiDB-lite"/>
    </source>
</evidence>
<evidence type="ECO:0000313" key="2">
    <source>
        <dbReference type="EMBL" id="PPQ64634.1"/>
    </source>
</evidence>
<feature type="region of interest" description="Disordered" evidence="1">
    <location>
        <begin position="255"/>
        <end position="343"/>
    </location>
</feature>
<dbReference type="AlphaFoldDB" id="A0A409VC41"/>
<feature type="compositionally biased region" description="Low complexity" evidence="1">
    <location>
        <begin position="1"/>
        <end position="11"/>
    </location>
</feature>
<feature type="compositionally biased region" description="Low complexity" evidence="1">
    <location>
        <begin position="36"/>
        <end position="47"/>
    </location>
</feature>
<feature type="compositionally biased region" description="Polar residues" evidence="1">
    <location>
        <begin position="322"/>
        <end position="343"/>
    </location>
</feature>
<keyword evidence="3" id="KW-1185">Reference proteome</keyword>
<feature type="compositionally biased region" description="Polar residues" evidence="1">
    <location>
        <begin position="119"/>
        <end position="141"/>
    </location>
</feature>
<comment type="caution">
    <text evidence="2">The sequence shown here is derived from an EMBL/GenBank/DDBJ whole genome shotgun (WGS) entry which is preliminary data.</text>
</comment>